<dbReference type="EMBL" id="CP017886">
    <property type="protein sequence ID" value="APC14618.1"/>
    <property type="molecule type" value="Genomic_DNA"/>
</dbReference>
<dbReference type="Proteomes" id="UP000182567">
    <property type="component" value="Chromosome"/>
</dbReference>
<proteinExistence type="predicted"/>
<sequence>MNPKDFVTGLKTTVVDDNISIYKDLFFNTPIENATNEYWKRALALFKSLHKEQQEVFLEVIRQTMVDTTSNILGVIDGVSTIDGANDEFSIAYGTNQQSLTGDLQSLFLADEEKSPKRE</sequence>
<evidence type="ECO:0000313" key="2">
    <source>
        <dbReference type="Proteomes" id="UP000182567"/>
    </source>
</evidence>
<gene>
    <name evidence="1" type="ORF">BLL42_02290</name>
</gene>
<evidence type="ECO:0000313" key="1">
    <source>
        <dbReference type="EMBL" id="APC14618.1"/>
    </source>
</evidence>
<organism evidence="1 2">
    <name type="scientific">Pseudomonas frederiksbergensis</name>
    <dbReference type="NCBI Taxonomy" id="104087"/>
    <lineage>
        <taxon>Bacteria</taxon>
        <taxon>Pseudomonadati</taxon>
        <taxon>Pseudomonadota</taxon>
        <taxon>Gammaproteobacteria</taxon>
        <taxon>Pseudomonadales</taxon>
        <taxon>Pseudomonadaceae</taxon>
        <taxon>Pseudomonas</taxon>
    </lineage>
</organism>
<accession>A0A1J0EET3</accession>
<dbReference type="GeneID" id="46907030"/>
<protein>
    <submittedName>
        <fullName evidence="1">Uncharacterized protein</fullName>
    </submittedName>
</protein>
<dbReference type="RefSeq" id="WP_071550619.1">
    <property type="nucleotide sequence ID" value="NZ_CP017886.1"/>
</dbReference>
<name>A0A1J0EET3_9PSED</name>
<reference evidence="2" key="1">
    <citation type="submission" date="2016-10" db="EMBL/GenBank/DDBJ databases">
        <title>Pseudomonas frederiksbergensis ERGS4:02 complete genome.</title>
        <authorList>
            <person name="Kumar R."/>
            <person name="Acharya V."/>
            <person name="Singh D."/>
        </authorList>
    </citation>
    <scope>NUCLEOTIDE SEQUENCE [LARGE SCALE GENOMIC DNA]</scope>
    <source>
        <strain evidence="2">ERGS4:02</strain>
    </source>
</reference>
<dbReference type="AlphaFoldDB" id="A0A1J0EET3"/>
<dbReference type="OrthoDB" id="9154220at2"/>